<keyword evidence="3 5" id="KW-0479">Metal-binding</keyword>
<organism evidence="7 8">
    <name type="scientific">Thermodesulfitimonas autotrophica</name>
    <dbReference type="NCBI Taxonomy" id="1894989"/>
    <lineage>
        <taxon>Bacteria</taxon>
        <taxon>Bacillati</taxon>
        <taxon>Bacillota</taxon>
        <taxon>Clostridia</taxon>
        <taxon>Thermoanaerobacterales</taxon>
        <taxon>Thermoanaerobacteraceae</taxon>
        <taxon>Thermodesulfitimonas</taxon>
    </lineage>
</organism>
<keyword evidence="1 5" id="KW-1277">Toxin-antitoxin system</keyword>
<evidence type="ECO:0000313" key="8">
    <source>
        <dbReference type="Proteomes" id="UP000282654"/>
    </source>
</evidence>
<dbReference type="OrthoDB" id="597982at2"/>
<proteinExistence type="inferred from homology"/>
<accession>A0A3N5BAE2</accession>
<dbReference type="EMBL" id="RKRE01000003">
    <property type="protein sequence ID" value="RPF42645.1"/>
    <property type="molecule type" value="Genomic_DNA"/>
</dbReference>
<feature type="binding site" evidence="5">
    <location>
        <position position="112"/>
    </location>
    <ligand>
        <name>Mg(2+)</name>
        <dbReference type="ChEBI" id="CHEBI:18420"/>
    </ligand>
</feature>
<comment type="similarity">
    <text evidence="5">Belongs to the PINc/VapC protein family.</text>
</comment>
<keyword evidence="2 5" id="KW-0540">Nuclease</keyword>
<comment type="cofactor">
    <cofactor evidence="5">
        <name>Mg(2+)</name>
        <dbReference type="ChEBI" id="CHEBI:18420"/>
    </cofactor>
</comment>
<keyword evidence="5" id="KW-0800">Toxin</keyword>
<dbReference type="SUPFAM" id="SSF88723">
    <property type="entry name" value="PIN domain-like"/>
    <property type="match status" value="1"/>
</dbReference>
<evidence type="ECO:0000256" key="4">
    <source>
        <dbReference type="ARBA" id="ARBA00022801"/>
    </source>
</evidence>
<sequence length="152" mass="16465">MGKLKDTASRAGIVALDTSCLIYYLEGNPLARGLGNEIFQPLEQGAFRAVISALALAELLVRPKSLEREDVCGEYLALLCSYPNLEIVPLTVEIAVRCASIRAKYPAVRTPDAIHLATAAEAGAKIFLTNDSKLPSKVEGVEVVLLRETLRR</sequence>
<protein>
    <recommendedName>
        <fullName evidence="5">Ribonuclease VapC</fullName>
        <shortName evidence="5">RNase VapC</shortName>
        <ecNumber evidence="5">3.1.-.-</ecNumber>
    </recommendedName>
    <alternativeName>
        <fullName evidence="5">Toxin VapC</fullName>
    </alternativeName>
</protein>
<dbReference type="HAMAP" id="MF_00265">
    <property type="entry name" value="VapC_Nob1"/>
    <property type="match status" value="1"/>
</dbReference>
<name>A0A3N5BAE2_9THEO</name>
<comment type="caution">
    <text evidence="7">The sequence shown here is derived from an EMBL/GenBank/DDBJ whole genome shotgun (WGS) entry which is preliminary data.</text>
</comment>
<evidence type="ECO:0000256" key="3">
    <source>
        <dbReference type="ARBA" id="ARBA00022723"/>
    </source>
</evidence>
<evidence type="ECO:0000256" key="5">
    <source>
        <dbReference type="HAMAP-Rule" id="MF_00265"/>
    </source>
</evidence>
<dbReference type="GO" id="GO:0004540">
    <property type="term" value="F:RNA nuclease activity"/>
    <property type="evidence" value="ECO:0007669"/>
    <property type="project" value="InterPro"/>
</dbReference>
<dbReference type="Pfam" id="PF01850">
    <property type="entry name" value="PIN"/>
    <property type="match status" value="1"/>
</dbReference>
<feature type="binding site" evidence="5">
    <location>
        <position position="17"/>
    </location>
    <ligand>
        <name>Mg(2+)</name>
        <dbReference type="ChEBI" id="CHEBI:18420"/>
    </ligand>
</feature>
<dbReference type="GO" id="GO:0016787">
    <property type="term" value="F:hydrolase activity"/>
    <property type="evidence" value="ECO:0007669"/>
    <property type="project" value="UniProtKB-KW"/>
</dbReference>
<evidence type="ECO:0000256" key="1">
    <source>
        <dbReference type="ARBA" id="ARBA00022649"/>
    </source>
</evidence>
<evidence type="ECO:0000313" key="7">
    <source>
        <dbReference type="EMBL" id="RPF42645.1"/>
    </source>
</evidence>
<dbReference type="InterPro" id="IPR022907">
    <property type="entry name" value="VapC_family"/>
</dbReference>
<dbReference type="AlphaFoldDB" id="A0A3N5BAE2"/>
<keyword evidence="5" id="KW-0460">Magnesium</keyword>
<evidence type="ECO:0000259" key="6">
    <source>
        <dbReference type="Pfam" id="PF01850"/>
    </source>
</evidence>
<comment type="function">
    <text evidence="5">Toxic component of a toxin-antitoxin (TA) system. An RNase.</text>
</comment>
<dbReference type="RefSeq" id="WP_123931084.1">
    <property type="nucleotide sequence ID" value="NZ_RKRE01000003.1"/>
</dbReference>
<dbReference type="InterPro" id="IPR029060">
    <property type="entry name" value="PIN-like_dom_sf"/>
</dbReference>
<reference evidence="7 8" key="1">
    <citation type="submission" date="2018-11" db="EMBL/GenBank/DDBJ databases">
        <title>Genomic Encyclopedia of Type Strains, Phase IV (KMG-IV): sequencing the most valuable type-strain genomes for metagenomic binning, comparative biology and taxonomic classification.</title>
        <authorList>
            <person name="Goeker M."/>
        </authorList>
    </citation>
    <scope>NUCLEOTIDE SEQUENCE [LARGE SCALE GENOMIC DNA]</scope>
    <source>
        <strain evidence="7 8">DSM 102936</strain>
    </source>
</reference>
<gene>
    <name evidence="5" type="primary">vapC</name>
    <name evidence="7" type="ORF">EDD75_1750</name>
</gene>
<dbReference type="InterPro" id="IPR002716">
    <property type="entry name" value="PIN_dom"/>
</dbReference>
<dbReference type="Proteomes" id="UP000282654">
    <property type="component" value="Unassembled WGS sequence"/>
</dbReference>
<dbReference type="Gene3D" id="3.40.50.1010">
    <property type="entry name" value="5'-nuclease"/>
    <property type="match status" value="1"/>
</dbReference>
<keyword evidence="4 5" id="KW-0378">Hydrolase</keyword>
<dbReference type="GO" id="GO:0090729">
    <property type="term" value="F:toxin activity"/>
    <property type="evidence" value="ECO:0007669"/>
    <property type="project" value="UniProtKB-KW"/>
</dbReference>
<evidence type="ECO:0000256" key="2">
    <source>
        <dbReference type="ARBA" id="ARBA00022722"/>
    </source>
</evidence>
<feature type="domain" description="PIN" evidence="6">
    <location>
        <begin position="15"/>
        <end position="135"/>
    </location>
</feature>
<keyword evidence="8" id="KW-1185">Reference proteome</keyword>
<dbReference type="GO" id="GO:0000287">
    <property type="term" value="F:magnesium ion binding"/>
    <property type="evidence" value="ECO:0007669"/>
    <property type="project" value="UniProtKB-UniRule"/>
</dbReference>
<dbReference type="EC" id="3.1.-.-" evidence="5"/>